<protein>
    <submittedName>
        <fullName evidence="5">Glycosyltransferase</fullName>
    </submittedName>
</protein>
<dbReference type="Gene3D" id="3.40.50.2000">
    <property type="entry name" value="Glycogen Phosphorylase B"/>
    <property type="match status" value="2"/>
</dbReference>
<comment type="caution">
    <text evidence="5">The sequence shown here is derived from an EMBL/GenBank/DDBJ whole genome shotgun (WGS) entry which is preliminary data.</text>
</comment>
<keyword evidence="2" id="KW-0045">Antibiotic biosynthesis</keyword>
<dbReference type="InterPro" id="IPR050426">
    <property type="entry name" value="Glycosyltransferase_28"/>
</dbReference>
<dbReference type="Pfam" id="PF03033">
    <property type="entry name" value="Glyco_transf_28"/>
    <property type="match status" value="1"/>
</dbReference>
<organism evidence="5 6">
    <name type="scientific">Saccharothrix xinjiangensis</name>
    <dbReference type="NCBI Taxonomy" id="204798"/>
    <lineage>
        <taxon>Bacteria</taxon>
        <taxon>Bacillati</taxon>
        <taxon>Actinomycetota</taxon>
        <taxon>Actinomycetes</taxon>
        <taxon>Pseudonocardiales</taxon>
        <taxon>Pseudonocardiaceae</taxon>
        <taxon>Saccharothrix</taxon>
    </lineage>
</organism>
<proteinExistence type="predicted"/>
<evidence type="ECO:0000256" key="1">
    <source>
        <dbReference type="ARBA" id="ARBA00004660"/>
    </source>
</evidence>
<dbReference type="Pfam" id="PF06722">
    <property type="entry name" value="EryCIII-like_C"/>
    <property type="match status" value="1"/>
</dbReference>
<evidence type="ECO:0000256" key="2">
    <source>
        <dbReference type="ARBA" id="ARBA00023194"/>
    </source>
</evidence>
<gene>
    <name evidence="5" type="ORF">ACFPFM_33500</name>
</gene>
<keyword evidence="6" id="KW-1185">Reference proteome</keyword>
<dbReference type="Proteomes" id="UP001595833">
    <property type="component" value="Unassembled WGS sequence"/>
</dbReference>
<reference evidence="6" key="1">
    <citation type="journal article" date="2019" name="Int. J. Syst. Evol. Microbiol.">
        <title>The Global Catalogue of Microorganisms (GCM) 10K type strain sequencing project: providing services to taxonomists for standard genome sequencing and annotation.</title>
        <authorList>
            <consortium name="The Broad Institute Genomics Platform"/>
            <consortium name="The Broad Institute Genome Sequencing Center for Infectious Disease"/>
            <person name="Wu L."/>
            <person name="Ma J."/>
        </authorList>
    </citation>
    <scope>NUCLEOTIDE SEQUENCE [LARGE SCALE GENOMIC DNA]</scope>
    <source>
        <strain evidence="6">KCTC 12848</strain>
    </source>
</reference>
<feature type="domain" description="Erythromycin biosynthesis protein CIII-like C-terminal" evidence="4">
    <location>
        <begin position="292"/>
        <end position="393"/>
    </location>
</feature>
<dbReference type="InterPro" id="IPR002213">
    <property type="entry name" value="UDP_glucos_trans"/>
</dbReference>
<sequence>MRIALLTIGSRGDVQPFVSLGTALRARGHEVVLGAPELLRPLVERAGLEYRMLPGDPAGFFAMPEVIESLRRSPFMRDLLEVIPPAPDGYDQWLVDQVAEAGRGVDAIVYAPLAIAAAYGEPGVPWAVANWWPNTMTSAFPAVESNLRRCGSLTGVYNLLTHARAAQEEWLWRRPEIDGYRRRLGLPEFGQESPFLRLGKERPYLYPYSPSLLPKPADWAERCHVTGYWFTDEHWDPSPELVAFLAEGPPPVVLTYGSTWSLHRQRESLEHGIAAARAAGRRLVVVDGPADDLPRDVLRVHDVNYRWLFSRAAAVIHHGGFGTTAEVVRAGVPQVIVPVFADHPFWAKRLAEVGAGAEPVPFRTLNADALVRSTVRAVQDTAMADKAAELGRLVRAERGTEVACEVLESWVTESAGISAAARGTR</sequence>
<dbReference type="SUPFAM" id="SSF53756">
    <property type="entry name" value="UDP-Glycosyltransferase/glycogen phosphorylase"/>
    <property type="match status" value="1"/>
</dbReference>
<dbReference type="RefSeq" id="WP_344038808.1">
    <property type="nucleotide sequence ID" value="NZ_BAAAKE010000013.1"/>
</dbReference>
<evidence type="ECO:0000313" key="6">
    <source>
        <dbReference type="Proteomes" id="UP001595833"/>
    </source>
</evidence>
<dbReference type="PANTHER" id="PTHR48050:SF13">
    <property type="entry name" value="STEROL 3-BETA-GLUCOSYLTRANSFERASE UGT80A2"/>
    <property type="match status" value="1"/>
</dbReference>
<comment type="pathway">
    <text evidence="1">Antibiotic biosynthesis; vancomycin biosynthesis.</text>
</comment>
<evidence type="ECO:0000259" key="4">
    <source>
        <dbReference type="Pfam" id="PF06722"/>
    </source>
</evidence>
<dbReference type="InterPro" id="IPR004276">
    <property type="entry name" value="GlycoTrans_28_N"/>
</dbReference>
<dbReference type="PANTHER" id="PTHR48050">
    <property type="entry name" value="STEROL 3-BETA-GLUCOSYLTRANSFERASE"/>
    <property type="match status" value="1"/>
</dbReference>
<accession>A0ABV9YAL4</accession>
<dbReference type="EMBL" id="JBHSJB010000033">
    <property type="protein sequence ID" value="MFC5058652.1"/>
    <property type="molecule type" value="Genomic_DNA"/>
</dbReference>
<dbReference type="CDD" id="cd03784">
    <property type="entry name" value="GT1_Gtf-like"/>
    <property type="match status" value="1"/>
</dbReference>
<dbReference type="InterPro" id="IPR010610">
    <property type="entry name" value="EryCIII-like_C"/>
</dbReference>
<evidence type="ECO:0000259" key="3">
    <source>
        <dbReference type="Pfam" id="PF03033"/>
    </source>
</evidence>
<evidence type="ECO:0000313" key="5">
    <source>
        <dbReference type="EMBL" id="MFC5058652.1"/>
    </source>
</evidence>
<feature type="domain" description="Glycosyltransferase family 28 N-terminal" evidence="3">
    <location>
        <begin position="3"/>
        <end position="69"/>
    </location>
</feature>
<name>A0ABV9YAL4_9PSEU</name>